<evidence type="ECO:0000256" key="1">
    <source>
        <dbReference type="ARBA" id="ARBA00008999"/>
    </source>
</evidence>
<protein>
    <recommendedName>
        <fullName evidence="2">Pseudouridine synthase II N-terminal domain-containing protein</fullName>
    </recommendedName>
</protein>
<dbReference type="InterPro" id="IPR039048">
    <property type="entry name" value="Trub2"/>
</dbReference>
<dbReference type="SUPFAM" id="SSF55120">
    <property type="entry name" value="Pseudouridine synthase"/>
    <property type="match status" value="1"/>
</dbReference>
<dbReference type="PANTHER" id="PTHR13195:SF0">
    <property type="entry name" value="PSEUDOURIDYLATE SYNTHASE TRUB2, MITOCHONDRIAL"/>
    <property type="match status" value="1"/>
</dbReference>
<dbReference type="InterPro" id="IPR002501">
    <property type="entry name" value="PsdUridine_synth_N"/>
</dbReference>
<dbReference type="GO" id="GO:0009982">
    <property type="term" value="F:pseudouridine synthase activity"/>
    <property type="evidence" value="ECO:0007669"/>
    <property type="project" value="InterPro"/>
</dbReference>
<dbReference type="Proteomes" id="UP000827092">
    <property type="component" value="Unassembled WGS sequence"/>
</dbReference>
<dbReference type="Gene3D" id="3.30.2350.10">
    <property type="entry name" value="Pseudouridine synthase"/>
    <property type="match status" value="1"/>
</dbReference>
<organism evidence="3 4">
    <name type="scientific">Oedothorax gibbosus</name>
    <dbReference type="NCBI Taxonomy" id="931172"/>
    <lineage>
        <taxon>Eukaryota</taxon>
        <taxon>Metazoa</taxon>
        <taxon>Ecdysozoa</taxon>
        <taxon>Arthropoda</taxon>
        <taxon>Chelicerata</taxon>
        <taxon>Arachnida</taxon>
        <taxon>Araneae</taxon>
        <taxon>Araneomorphae</taxon>
        <taxon>Entelegynae</taxon>
        <taxon>Araneoidea</taxon>
        <taxon>Linyphiidae</taxon>
        <taxon>Erigoninae</taxon>
        <taxon>Oedothorax</taxon>
    </lineage>
</organism>
<dbReference type="Pfam" id="PF01509">
    <property type="entry name" value="TruB_N"/>
    <property type="match status" value="1"/>
</dbReference>
<dbReference type="GO" id="GO:0001522">
    <property type="term" value="P:pseudouridine synthesis"/>
    <property type="evidence" value="ECO:0007669"/>
    <property type="project" value="InterPro"/>
</dbReference>
<sequence>MKTLQYAHDAWKYLNGIFCIYKPPDLYNLFAKKTLAFNLCRDLNQMEKRPQQELVMLKGSVSTNKPFSVELIPNYADHELVSGPRYQDQDVRITEISALGKKSSGVLLMAVNDGCKHAKNLKECNFLCKYVVKGRFGLGTDTHMADGKVQGRFTYSHIRQAQLDRLLASIQASHQALGFKYSGVDIYSQEAYELASKGIVRPSGKSDPIIYGMKCTDFELPNFTLEIHCINENEMFLAELVQQIGVYLKSCAVCTQLRRTQFGHFTLEHALLRKHWTLEYILSNITLCKNILGEDGYAPQTAHFDSVELSRLKNVIKDMQDKVREDSL</sequence>
<proteinExistence type="inferred from homology"/>
<feature type="domain" description="Pseudouridine synthase II N-terminal" evidence="2">
    <location>
        <begin position="99"/>
        <end position="231"/>
    </location>
</feature>
<dbReference type="EMBL" id="JAFNEN010000036">
    <property type="protein sequence ID" value="KAG8198749.1"/>
    <property type="molecule type" value="Genomic_DNA"/>
</dbReference>
<evidence type="ECO:0000259" key="2">
    <source>
        <dbReference type="Pfam" id="PF01509"/>
    </source>
</evidence>
<dbReference type="PANTHER" id="PTHR13195">
    <property type="entry name" value="PSEUDOURIDINE SYNTHASE-RELATED"/>
    <property type="match status" value="1"/>
</dbReference>
<reference evidence="3 4" key="1">
    <citation type="journal article" date="2022" name="Nat. Ecol. Evol.">
        <title>A masculinizing supergene underlies an exaggerated male reproductive morph in a spider.</title>
        <authorList>
            <person name="Hendrickx F."/>
            <person name="De Corte Z."/>
            <person name="Sonet G."/>
            <person name="Van Belleghem S.M."/>
            <person name="Kostlbacher S."/>
            <person name="Vangestel C."/>
        </authorList>
    </citation>
    <scope>NUCLEOTIDE SEQUENCE [LARGE SCALE GENOMIC DNA]</scope>
    <source>
        <strain evidence="3">W744_W776</strain>
    </source>
</reference>
<comment type="similarity">
    <text evidence="1">Belongs to the pseudouridine synthase TruB family.</text>
</comment>
<evidence type="ECO:0000313" key="4">
    <source>
        <dbReference type="Proteomes" id="UP000827092"/>
    </source>
</evidence>
<dbReference type="GO" id="GO:0003723">
    <property type="term" value="F:RNA binding"/>
    <property type="evidence" value="ECO:0007669"/>
    <property type="project" value="InterPro"/>
</dbReference>
<dbReference type="AlphaFoldDB" id="A0AAV6VQ38"/>
<gene>
    <name evidence="3" type="ORF">JTE90_023512</name>
</gene>
<comment type="caution">
    <text evidence="3">The sequence shown here is derived from an EMBL/GenBank/DDBJ whole genome shotgun (WGS) entry which is preliminary data.</text>
</comment>
<keyword evidence="4" id="KW-1185">Reference proteome</keyword>
<dbReference type="GO" id="GO:0006396">
    <property type="term" value="P:RNA processing"/>
    <property type="evidence" value="ECO:0007669"/>
    <property type="project" value="InterPro"/>
</dbReference>
<name>A0AAV6VQ38_9ARAC</name>
<dbReference type="InterPro" id="IPR020103">
    <property type="entry name" value="PsdUridine_synth_cat_dom_sf"/>
</dbReference>
<accession>A0AAV6VQ38</accession>
<evidence type="ECO:0000313" key="3">
    <source>
        <dbReference type="EMBL" id="KAG8198749.1"/>
    </source>
</evidence>